<reference evidence="2 3" key="1">
    <citation type="submission" date="2019-02" db="EMBL/GenBank/DDBJ databases">
        <title>Pedobacter sp. nov., a novel speices isolated from soil of pinguins habitat in Antarcitica.</title>
        <authorList>
            <person name="He R.-H."/>
        </authorList>
    </citation>
    <scope>NUCLEOTIDE SEQUENCE [LARGE SCALE GENOMIC DNA]</scope>
    <source>
        <strain evidence="2 3">E01020</strain>
    </source>
</reference>
<dbReference type="PANTHER" id="PTHR43685">
    <property type="entry name" value="GLYCOSYLTRANSFERASE"/>
    <property type="match status" value="1"/>
</dbReference>
<proteinExistence type="predicted"/>
<keyword evidence="3" id="KW-1185">Reference proteome</keyword>
<dbReference type="Gene3D" id="3.90.550.10">
    <property type="entry name" value="Spore Coat Polysaccharide Biosynthesis Protein SpsA, Chain A"/>
    <property type="match status" value="2"/>
</dbReference>
<evidence type="ECO:0000259" key="1">
    <source>
        <dbReference type="Pfam" id="PF00535"/>
    </source>
</evidence>
<dbReference type="OrthoDB" id="6638511at2"/>
<organism evidence="2 3">
    <name type="scientific">Pedobacter changchengzhani</name>
    <dbReference type="NCBI Taxonomy" id="2529274"/>
    <lineage>
        <taxon>Bacteria</taxon>
        <taxon>Pseudomonadati</taxon>
        <taxon>Bacteroidota</taxon>
        <taxon>Sphingobacteriia</taxon>
        <taxon>Sphingobacteriales</taxon>
        <taxon>Sphingobacteriaceae</taxon>
        <taxon>Pedobacter</taxon>
    </lineage>
</organism>
<comment type="caution">
    <text evidence="2">The sequence shown here is derived from an EMBL/GenBank/DDBJ whole genome shotgun (WGS) entry which is preliminary data.</text>
</comment>
<gene>
    <name evidence="2" type="ORF">EZJ43_08230</name>
</gene>
<dbReference type="InterPro" id="IPR029044">
    <property type="entry name" value="Nucleotide-diphossugar_trans"/>
</dbReference>
<dbReference type="AlphaFoldDB" id="A0A4R5MMI4"/>
<protein>
    <submittedName>
        <fullName evidence="2">Glycosyltransferase</fullName>
    </submittedName>
</protein>
<dbReference type="EMBL" id="SJCY01000004">
    <property type="protein sequence ID" value="TDG36495.1"/>
    <property type="molecule type" value="Genomic_DNA"/>
</dbReference>
<dbReference type="SUPFAM" id="SSF53448">
    <property type="entry name" value="Nucleotide-diphospho-sugar transferases"/>
    <property type="match status" value="2"/>
</dbReference>
<sequence>MNSCKISVIIPTHNNGIELRRAIMSIIAQDSKHCTIEIIIVNDASDREFLAQLDQLILDFPGCKLLNTTKQCGPAGARNLGILAATGDFISFLDADDEWPNNKLSILLPYFISSDVEVAGGKVKYIVQDDQPAINMNFEDEQKRLTHVHLGALLVKKSIFENRLLFDESLIFSEDIDWWYRLRENGIKIVICEATTLNYHVHGSNMSVNKDLNQLNVLKVLHQSIQRRKNLQLKQHLPQIKDFRIDQKDPLISIIVPLYNGKNLIKKTLDSVVSQTYTNWELIIVDDGSTDGGAEFIMANYPMAKIFEQKNAGVANARNNGVKYAEGEILAFLDQDDEWEPTKLKDQWAFLKKDPYCTFVTCNQAFVCEDGVSLPPTFDYKYMEEHRSFIPSGILIRKYILIHVNLFDETLKVSSDMDLIRKLRNAGCKEGNVEKLLLKKWFHGSNESQNTSLMLKEMLGMLHKQIKVNGS</sequence>
<feature type="domain" description="Glycosyltransferase 2-like" evidence="1">
    <location>
        <begin position="7"/>
        <end position="133"/>
    </location>
</feature>
<dbReference type="GO" id="GO:0016740">
    <property type="term" value="F:transferase activity"/>
    <property type="evidence" value="ECO:0007669"/>
    <property type="project" value="UniProtKB-KW"/>
</dbReference>
<dbReference type="CDD" id="cd00761">
    <property type="entry name" value="Glyco_tranf_GTA_type"/>
    <property type="match status" value="2"/>
</dbReference>
<dbReference type="Pfam" id="PF00535">
    <property type="entry name" value="Glycos_transf_2"/>
    <property type="match status" value="2"/>
</dbReference>
<evidence type="ECO:0000313" key="3">
    <source>
        <dbReference type="Proteomes" id="UP000295668"/>
    </source>
</evidence>
<dbReference type="InterPro" id="IPR001173">
    <property type="entry name" value="Glyco_trans_2-like"/>
</dbReference>
<evidence type="ECO:0000313" key="2">
    <source>
        <dbReference type="EMBL" id="TDG36495.1"/>
    </source>
</evidence>
<accession>A0A4R5MMI4</accession>
<keyword evidence="2" id="KW-0808">Transferase</keyword>
<dbReference type="RefSeq" id="WP_133262224.1">
    <property type="nucleotide sequence ID" value="NZ_SJCY01000004.1"/>
</dbReference>
<dbReference type="Proteomes" id="UP000295668">
    <property type="component" value="Unassembled WGS sequence"/>
</dbReference>
<dbReference type="PANTHER" id="PTHR43685:SF2">
    <property type="entry name" value="GLYCOSYLTRANSFERASE 2-LIKE DOMAIN-CONTAINING PROTEIN"/>
    <property type="match status" value="1"/>
</dbReference>
<name>A0A4R5MMI4_9SPHI</name>
<feature type="domain" description="Glycosyltransferase 2-like" evidence="1">
    <location>
        <begin position="253"/>
        <end position="409"/>
    </location>
</feature>
<dbReference type="InterPro" id="IPR050834">
    <property type="entry name" value="Glycosyltransf_2"/>
</dbReference>